<dbReference type="InterPro" id="IPR036691">
    <property type="entry name" value="Endo/exonu/phosph_ase_sf"/>
</dbReference>
<dbReference type="Gene3D" id="3.60.10.10">
    <property type="entry name" value="Endonuclease/exonuclease/phosphatase"/>
    <property type="match status" value="1"/>
</dbReference>
<name>A0A5B7EBS9_PORTR</name>
<sequence length="76" mass="8594">MKDRVGKGGGGVMIMARKELMVNQVVYGNDKAEVMSIKVENGNKEILITVAYVPPKTSTWSRQDYEEYYQYLGESV</sequence>
<accession>A0A5B7EBS9</accession>
<gene>
    <name evidence="1" type="ORF">E2C01_023525</name>
</gene>
<protein>
    <submittedName>
        <fullName evidence="1">Uncharacterized protein</fullName>
    </submittedName>
</protein>
<keyword evidence="2" id="KW-1185">Reference proteome</keyword>
<proteinExistence type="predicted"/>
<comment type="caution">
    <text evidence="1">The sequence shown here is derived from an EMBL/GenBank/DDBJ whole genome shotgun (WGS) entry which is preliminary data.</text>
</comment>
<evidence type="ECO:0000313" key="2">
    <source>
        <dbReference type="Proteomes" id="UP000324222"/>
    </source>
</evidence>
<dbReference type="Proteomes" id="UP000324222">
    <property type="component" value="Unassembled WGS sequence"/>
</dbReference>
<dbReference type="SUPFAM" id="SSF56219">
    <property type="entry name" value="DNase I-like"/>
    <property type="match status" value="1"/>
</dbReference>
<dbReference type="AlphaFoldDB" id="A0A5B7EBS9"/>
<organism evidence="1 2">
    <name type="scientific">Portunus trituberculatus</name>
    <name type="common">Swimming crab</name>
    <name type="synonym">Neptunus trituberculatus</name>
    <dbReference type="NCBI Taxonomy" id="210409"/>
    <lineage>
        <taxon>Eukaryota</taxon>
        <taxon>Metazoa</taxon>
        <taxon>Ecdysozoa</taxon>
        <taxon>Arthropoda</taxon>
        <taxon>Crustacea</taxon>
        <taxon>Multicrustacea</taxon>
        <taxon>Malacostraca</taxon>
        <taxon>Eumalacostraca</taxon>
        <taxon>Eucarida</taxon>
        <taxon>Decapoda</taxon>
        <taxon>Pleocyemata</taxon>
        <taxon>Brachyura</taxon>
        <taxon>Eubrachyura</taxon>
        <taxon>Portunoidea</taxon>
        <taxon>Portunidae</taxon>
        <taxon>Portuninae</taxon>
        <taxon>Portunus</taxon>
    </lineage>
</organism>
<evidence type="ECO:0000313" key="1">
    <source>
        <dbReference type="EMBL" id="MPC30264.1"/>
    </source>
</evidence>
<reference evidence="1 2" key="1">
    <citation type="submission" date="2019-05" db="EMBL/GenBank/DDBJ databases">
        <title>Another draft genome of Portunus trituberculatus and its Hox gene families provides insights of decapod evolution.</title>
        <authorList>
            <person name="Jeong J.-H."/>
            <person name="Song I."/>
            <person name="Kim S."/>
            <person name="Choi T."/>
            <person name="Kim D."/>
            <person name="Ryu S."/>
            <person name="Kim W."/>
        </authorList>
    </citation>
    <scope>NUCLEOTIDE SEQUENCE [LARGE SCALE GENOMIC DNA]</scope>
    <source>
        <tissue evidence="1">Muscle</tissue>
    </source>
</reference>
<dbReference type="EMBL" id="VSRR010002221">
    <property type="protein sequence ID" value="MPC30264.1"/>
    <property type="molecule type" value="Genomic_DNA"/>
</dbReference>